<feature type="compositionally biased region" description="Basic residues" evidence="1">
    <location>
        <begin position="1"/>
        <end position="17"/>
    </location>
</feature>
<proteinExistence type="predicted"/>
<protein>
    <submittedName>
        <fullName evidence="2">Uncharacterized protein</fullName>
    </submittedName>
</protein>
<dbReference type="RefSeq" id="WP_408155869.1">
    <property type="nucleotide sequence ID" value="NZ_JAQQFM010000003.1"/>
</dbReference>
<keyword evidence="3" id="KW-1185">Reference proteome</keyword>
<gene>
    <name evidence="2" type="ORF">PQR62_06155</name>
</gene>
<evidence type="ECO:0000313" key="2">
    <source>
        <dbReference type="EMBL" id="MFL9923834.1"/>
    </source>
</evidence>
<feature type="compositionally biased region" description="Polar residues" evidence="1">
    <location>
        <begin position="27"/>
        <end position="37"/>
    </location>
</feature>
<sequence>MTSFLRTRKDRHPKHEKPRLPHEQDQNFDSPGSTPDGQSVERREMRHAYDDLRKGQVDTDLRGTGGQDEANKMPGKPSASAPGKTSDGTRGDPD</sequence>
<name>A0ABW9A6G6_9BURK</name>
<evidence type="ECO:0000256" key="1">
    <source>
        <dbReference type="SAM" id="MobiDB-lite"/>
    </source>
</evidence>
<evidence type="ECO:0000313" key="3">
    <source>
        <dbReference type="Proteomes" id="UP001629246"/>
    </source>
</evidence>
<accession>A0ABW9A6G6</accession>
<reference evidence="2 3" key="1">
    <citation type="journal article" date="2024" name="Chem. Sci.">
        <title>Discovery of megapolipeptins by genome mining of a Burkholderiales bacteria collection.</title>
        <authorList>
            <person name="Paulo B.S."/>
            <person name="Recchia M.J.J."/>
            <person name="Lee S."/>
            <person name="Fergusson C.H."/>
            <person name="Romanowski S.B."/>
            <person name="Hernandez A."/>
            <person name="Krull N."/>
            <person name="Liu D.Y."/>
            <person name="Cavanagh H."/>
            <person name="Bos A."/>
            <person name="Gray C.A."/>
            <person name="Murphy B.T."/>
            <person name="Linington R.G."/>
            <person name="Eustaquio A.S."/>
        </authorList>
    </citation>
    <scope>NUCLEOTIDE SEQUENCE [LARGE SCALE GENOMIC DNA]</scope>
    <source>
        <strain evidence="2 3">RL21-008-BIB-A</strain>
    </source>
</reference>
<feature type="region of interest" description="Disordered" evidence="1">
    <location>
        <begin position="1"/>
        <end position="94"/>
    </location>
</feature>
<organism evidence="2 3">
    <name type="scientific">Herbaspirillum lusitanum</name>
    <dbReference type="NCBI Taxonomy" id="213312"/>
    <lineage>
        <taxon>Bacteria</taxon>
        <taxon>Pseudomonadati</taxon>
        <taxon>Pseudomonadota</taxon>
        <taxon>Betaproteobacteria</taxon>
        <taxon>Burkholderiales</taxon>
        <taxon>Oxalobacteraceae</taxon>
        <taxon>Herbaspirillum</taxon>
    </lineage>
</organism>
<feature type="compositionally biased region" description="Basic and acidic residues" evidence="1">
    <location>
        <begin position="39"/>
        <end position="61"/>
    </location>
</feature>
<comment type="caution">
    <text evidence="2">The sequence shown here is derived from an EMBL/GenBank/DDBJ whole genome shotgun (WGS) entry which is preliminary data.</text>
</comment>
<dbReference type="Proteomes" id="UP001629246">
    <property type="component" value="Unassembled WGS sequence"/>
</dbReference>
<dbReference type="EMBL" id="JAQQFM010000003">
    <property type="protein sequence ID" value="MFL9923834.1"/>
    <property type="molecule type" value="Genomic_DNA"/>
</dbReference>